<evidence type="ECO:0000313" key="4">
    <source>
        <dbReference type="Proteomes" id="UP000179221"/>
    </source>
</evidence>
<dbReference type="EMBL" id="MGGL01000017">
    <property type="protein sequence ID" value="OGM25969.1"/>
    <property type="molecule type" value="Genomic_DNA"/>
</dbReference>
<feature type="transmembrane region" description="Helical" evidence="1">
    <location>
        <begin position="224"/>
        <end position="247"/>
    </location>
</feature>
<dbReference type="Gene3D" id="3.40.50.720">
    <property type="entry name" value="NAD(P)-binding Rossmann-like Domain"/>
    <property type="match status" value="1"/>
</dbReference>
<evidence type="ECO:0000259" key="2">
    <source>
        <dbReference type="Pfam" id="PF00899"/>
    </source>
</evidence>
<keyword evidence="1" id="KW-0812">Transmembrane</keyword>
<dbReference type="SUPFAM" id="SSF69572">
    <property type="entry name" value="Activating enzymes of the ubiquitin-like proteins"/>
    <property type="match status" value="1"/>
</dbReference>
<dbReference type="PANTHER" id="PTHR43267">
    <property type="entry name" value="TRNA THREONYLCARBAMOYLADENOSINE DEHYDRATASE"/>
    <property type="match status" value="1"/>
</dbReference>
<organism evidence="3 4">
    <name type="scientific">Candidatus Woesebacteria bacterium RIFCSPHIGHO2_01_FULL_40_22</name>
    <dbReference type="NCBI Taxonomy" id="1802499"/>
    <lineage>
        <taxon>Bacteria</taxon>
        <taxon>Candidatus Woeseibacteriota</taxon>
    </lineage>
</organism>
<evidence type="ECO:0000256" key="1">
    <source>
        <dbReference type="SAM" id="Phobius"/>
    </source>
</evidence>
<dbReference type="InterPro" id="IPR035985">
    <property type="entry name" value="Ubiquitin-activating_enz"/>
</dbReference>
<dbReference type="GO" id="GO:0008641">
    <property type="term" value="F:ubiquitin-like modifier activating enzyme activity"/>
    <property type="evidence" value="ECO:0007669"/>
    <property type="project" value="InterPro"/>
</dbReference>
<keyword evidence="1" id="KW-1133">Transmembrane helix</keyword>
<dbReference type="GO" id="GO:0061503">
    <property type="term" value="F:tRNA threonylcarbamoyladenosine dehydratase"/>
    <property type="evidence" value="ECO:0007669"/>
    <property type="project" value="TreeGrafter"/>
</dbReference>
<dbReference type="GO" id="GO:0061504">
    <property type="term" value="P:cyclic threonylcarbamoyladenosine biosynthetic process"/>
    <property type="evidence" value="ECO:0007669"/>
    <property type="project" value="TreeGrafter"/>
</dbReference>
<proteinExistence type="predicted"/>
<name>A0A1F7YGF6_9BACT</name>
<protein>
    <recommendedName>
        <fullName evidence="2">THIF-type NAD/FAD binding fold domain-containing protein</fullName>
    </recommendedName>
</protein>
<feature type="domain" description="THIF-type NAD/FAD binding fold" evidence="2">
    <location>
        <begin position="17"/>
        <end position="265"/>
    </location>
</feature>
<dbReference type="PANTHER" id="PTHR43267:SF3">
    <property type="entry name" value="THIF PROTEIN"/>
    <property type="match status" value="1"/>
</dbReference>
<dbReference type="InterPro" id="IPR000594">
    <property type="entry name" value="ThiF_NAD_FAD-bd"/>
</dbReference>
<dbReference type="Pfam" id="PF00899">
    <property type="entry name" value="ThiF"/>
    <property type="match status" value="1"/>
</dbReference>
<keyword evidence="1" id="KW-0472">Membrane</keyword>
<feature type="transmembrane region" description="Helical" evidence="1">
    <location>
        <begin position="152"/>
        <end position="169"/>
    </location>
</feature>
<dbReference type="InterPro" id="IPR045886">
    <property type="entry name" value="ThiF/MoeB/HesA"/>
</dbReference>
<sequence length="269" mass="30990">MLQKKDKKMIDYKTLFSRNIGILKEEEQEKIKNTKVAILGCGGGSEIARQMVQSGFVSLKLADMDTVAPHNLNRQFYFQKDIGKKKTHALDENLRMINPNITTEILDQGVNTNNIEEIVYKSDLIIDAIPQDTALREEMLLAREVRKSNNKYLLYFMDIVWGAKALIFSKTSQTLEEFYGLEPNCELYKLDKLSIEKRFSSYLENASSDMIRVGNMMYKRELNYYPQMALTVSLAGSVVATMCIFLIMGKKIPLAPFIYHIDYYKDLVE</sequence>
<accession>A0A1F7YGF6</accession>
<comment type="caution">
    <text evidence="3">The sequence shown here is derived from an EMBL/GenBank/DDBJ whole genome shotgun (WGS) entry which is preliminary data.</text>
</comment>
<dbReference type="Proteomes" id="UP000179221">
    <property type="component" value="Unassembled WGS sequence"/>
</dbReference>
<evidence type="ECO:0000313" key="3">
    <source>
        <dbReference type="EMBL" id="OGM25969.1"/>
    </source>
</evidence>
<reference evidence="3 4" key="1">
    <citation type="journal article" date="2016" name="Nat. Commun.">
        <title>Thousands of microbial genomes shed light on interconnected biogeochemical processes in an aquifer system.</title>
        <authorList>
            <person name="Anantharaman K."/>
            <person name="Brown C.T."/>
            <person name="Hug L.A."/>
            <person name="Sharon I."/>
            <person name="Castelle C.J."/>
            <person name="Probst A.J."/>
            <person name="Thomas B.C."/>
            <person name="Singh A."/>
            <person name="Wilkins M.J."/>
            <person name="Karaoz U."/>
            <person name="Brodie E.L."/>
            <person name="Williams K.H."/>
            <person name="Hubbard S.S."/>
            <person name="Banfield J.F."/>
        </authorList>
    </citation>
    <scope>NUCLEOTIDE SEQUENCE [LARGE SCALE GENOMIC DNA]</scope>
</reference>
<dbReference type="AlphaFoldDB" id="A0A1F7YGF6"/>
<gene>
    <name evidence="3" type="ORF">A2628_00275</name>
</gene>